<accession>H1D2R2</accession>
<dbReference type="GO" id="GO:0009143">
    <property type="term" value="P:nucleoside triphosphate catabolic process"/>
    <property type="evidence" value="ECO:0007669"/>
    <property type="project" value="InterPro"/>
</dbReference>
<protein>
    <recommendedName>
        <fullName evidence="3">NTP pyrophosphohydrolase MazG putative catalytic core domain-containing protein</fullName>
    </recommendedName>
</protein>
<dbReference type="GO" id="GO:0047429">
    <property type="term" value="F:nucleoside triphosphate diphosphatase activity"/>
    <property type="evidence" value="ECO:0007669"/>
    <property type="project" value="InterPro"/>
</dbReference>
<dbReference type="eggNOG" id="COG1694">
    <property type="taxonomic scope" value="Bacteria"/>
</dbReference>
<dbReference type="STRING" id="742743.HMPREF9453_01900"/>
<sequence length="113" mass="12886">MHKGISSEMIKQVIAFSKDRDWEQFHNPKDLAISISIEAAELLENFQWTGSSTEGKDSKNMKEELADVMIYCILMGHAMNVDLESIIREKLVQDGEKYPVSKAKGNAKKYTEF</sequence>
<organism evidence="1 2">
    <name type="scientific">Dialister succinatiphilus YIT 11850</name>
    <dbReference type="NCBI Taxonomy" id="742743"/>
    <lineage>
        <taxon>Bacteria</taxon>
        <taxon>Bacillati</taxon>
        <taxon>Bacillota</taxon>
        <taxon>Negativicutes</taxon>
        <taxon>Veillonellales</taxon>
        <taxon>Veillonellaceae</taxon>
        <taxon>Dialister</taxon>
    </lineage>
</organism>
<reference evidence="1 2" key="1">
    <citation type="submission" date="2011-11" db="EMBL/GenBank/DDBJ databases">
        <title>The Genome Sequence of Dialister succinatiphilus YIT 11850.</title>
        <authorList>
            <consortium name="The Broad Institute Genome Sequencing Platform"/>
            <person name="Earl A."/>
            <person name="Ward D."/>
            <person name="Feldgarden M."/>
            <person name="Gevers D."/>
            <person name="Morotomi M."/>
            <person name="Young S.K."/>
            <person name="Zeng Q."/>
            <person name="Gargeya S."/>
            <person name="Fitzgerald M."/>
            <person name="Haas B."/>
            <person name="Abouelleil A."/>
            <person name="Alvarado L."/>
            <person name="Arachchi H.M."/>
            <person name="Berlin A."/>
            <person name="Brown A."/>
            <person name="Chapman S.B."/>
            <person name="Dunbar C."/>
            <person name="Gearin G."/>
            <person name="Goldberg J."/>
            <person name="Griggs A."/>
            <person name="Gujja S."/>
            <person name="Heiman D."/>
            <person name="Howarth C."/>
            <person name="Lui A."/>
            <person name="MacDonald P.J.P."/>
            <person name="Montmayeur A."/>
            <person name="Murphy C."/>
            <person name="Neiman D."/>
            <person name="Pearson M."/>
            <person name="Priest M."/>
            <person name="Roberts A."/>
            <person name="Saif S."/>
            <person name="Shea T."/>
            <person name="Sisk P."/>
            <person name="Stolte C."/>
            <person name="Sykes S."/>
            <person name="Wortman J."/>
            <person name="Nusbaum C."/>
            <person name="Birren B."/>
        </authorList>
    </citation>
    <scope>NUCLEOTIDE SEQUENCE [LARGE SCALE GENOMIC DNA]</scope>
    <source>
        <strain evidence="1 2">YIT 11850</strain>
    </source>
</reference>
<dbReference type="PANTHER" id="PTHR46523:SF1">
    <property type="entry name" value="DCTP PYROPHOSPHATASE 1"/>
    <property type="match status" value="1"/>
</dbReference>
<dbReference type="PIRSF" id="PIRSF029826">
    <property type="entry name" value="UCP029826_pph"/>
    <property type="match status" value="1"/>
</dbReference>
<dbReference type="HOGENOM" id="CLU_110454_2_1_9"/>
<dbReference type="PATRIC" id="fig|742743.3.peg.1917"/>
<dbReference type="PANTHER" id="PTHR46523">
    <property type="entry name" value="DCTP PYROPHOSPHATASE 1"/>
    <property type="match status" value="1"/>
</dbReference>
<dbReference type="EMBL" id="ADLT01000065">
    <property type="protein sequence ID" value="EHO62182.1"/>
    <property type="molecule type" value="Genomic_DNA"/>
</dbReference>
<dbReference type="RefSeq" id="WP_008860394.1">
    <property type="nucleotide sequence ID" value="NZ_JH591189.1"/>
</dbReference>
<comment type="caution">
    <text evidence="1">The sequence shown here is derived from an EMBL/GenBank/DDBJ whole genome shotgun (WGS) entry which is preliminary data.</text>
</comment>
<dbReference type="AlphaFoldDB" id="H1D2R2"/>
<proteinExistence type="predicted"/>
<dbReference type="Proteomes" id="UP000003277">
    <property type="component" value="Unassembled WGS sequence"/>
</dbReference>
<evidence type="ECO:0000313" key="2">
    <source>
        <dbReference type="Proteomes" id="UP000003277"/>
    </source>
</evidence>
<evidence type="ECO:0000313" key="1">
    <source>
        <dbReference type="EMBL" id="EHO62182.1"/>
    </source>
</evidence>
<dbReference type="SUPFAM" id="SSF101386">
    <property type="entry name" value="all-alpha NTP pyrophosphatases"/>
    <property type="match status" value="1"/>
</dbReference>
<evidence type="ECO:0008006" key="3">
    <source>
        <dbReference type="Google" id="ProtNLM"/>
    </source>
</evidence>
<dbReference type="CDD" id="cd11537">
    <property type="entry name" value="NTP-PPase_RS21-C6_like"/>
    <property type="match status" value="1"/>
</dbReference>
<keyword evidence="2" id="KW-1185">Reference proteome</keyword>
<dbReference type="Gene3D" id="1.10.287.1080">
    <property type="entry name" value="MazG-like"/>
    <property type="match status" value="1"/>
</dbReference>
<gene>
    <name evidence="1" type="ORF">HMPREF9453_01900</name>
</gene>
<name>H1D2R2_9FIRM</name>
<dbReference type="InterPro" id="IPR025984">
    <property type="entry name" value="DCTPP"/>
</dbReference>
<dbReference type="InterPro" id="IPR052555">
    <property type="entry name" value="dCTP_Pyrophosphatase"/>
</dbReference>
<dbReference type="Pfam" id="PF12643">
    <property type="entry name" value="MazG-like"/>
    <property type="match status" value="1"/>
</dbReference>